<feature type="region of interest" description="Disordered" evidence="3">
    <location>
        <begin position="1"/>
        <end position="22"/>
    </location>
</feature>
<feature type="domain" description="Zn(2)-C6 fungal-type" evidence="4">
    <location>
        <begin position="33"/>
        <end position="63"/>
    </location>
</feature>
<evidence type="ECO:0000256" key="2">
    <source>
        <dbReference type="ARBA" id="ARBA00023242"/>
    </source>
</evidence>
<dbReference type="CDD" id="cd00067">
    <property type="entry name" value="GAL4"/>
    <property type="match status" value="1"/>
</dbReference>
<sequence>MAITVTDTTSTAAEPTVKAKRTRINKRKRVSRACNYCRIRKHRCDGTHPTCSRCSAIHQPCSYGSDNKKRGLPTGYVHALKLLWSLVFTVVPNSTNIVKGLISDIQFSLDSRSRLVMENPYIKDSETLKQAWDESSVQKQLDQLLSDIQESNTAGESLANTDKTKSEVIDTPPSLSFEAIRSVSGDISMDNSHPVHSYNADSPMISRSKMLETTPQKYPGSTIIFTQHVKRLLDGYFARTHPWLPIVQKYKMLELIYTLSRNTQAEKGNMTTLWAVLAYSSLQGSRDTSTTVDYRESLPTPERLLDSEGGEDSHERRLLLSCFVLDTIVSCQLRKPPHLRTEDAYFSSTLAETGPDEWESQAVSFVKSRNASPTYQPSRAISIFNQYQSLLSEKGLMGTQSVTVTSPSIDCLISSFERDFGVSSIPAIFKSYKVIGSRDTTYFADSGSSPGPKTTHSDDLREFQFSIMSNESFPACLPTPAGTSEYATTETGSYGLYSAPAQTCRTEDITYEHDKETWRQIFGSVELSEAGITNPRYEGKLDYLNGMGW</sequence>
<dbReference type="Pfam" id="PF04082">
    <property type="entry name" value="Fungal_trans"/>
    <property type="match status" value="1"/>
</dbReference>
<organism evidence="5 6">
    <name type="scientific">Fusarium redolens</name>
    <dbReference type="NCBI Taxonomy" id="48865"/>
    <lineage>
        <taxon>Eukaryota</taxon>
        <taxon>Fungi</taxon>
        <taxon>Dikarya</taxon>
        <taxon>Ascomycota</taxon>
        <taxon>Pezizomycotina</taxon>
        <taxon>Sordariomycetes</taxon>
        <taxon>Hypocreomycetidae</taxon>
        <taxon>Hypocreales</taxon>
        <taxon>Nectriaceae</taxon>
        <taxon>Fusarium</taxon>
        <taxon>Fusarium redolens species complex</taxon>
    </lineage>
</organism>
<proteinExistence type="predicted"/>
<dbReference type="Gene3D" id="4.10.240.10">
    <property type="entry name" value="Zn(2)-C6 fungal-type DNA-binding domain"/>
    <property type="match status" value="1"/>
</dbReference>
<dbReference type="InterPro" id="IPR007219">
    <property type="entry name" value="XnlR_reg_dom"/>
</dbReference>
<dbReference type="RefSeq" id="XP_046048139.1">
    <property type="nucleotide sequence ID" value="XM_046200616.1"/>
</dbReference>
<dbReference type="GO" id="GO:0008270">
    <property type="term" value="F:zinc ion binding"/>
    <property type="evidence" value="ECO:0007669"/>
    <property type="project" value="InterPro"/>
</dbReference>
<dbReference type="PANTHER" id="PTHR47655">
    <property type="entry name" value="QUINIC ACID UTILIZATION ACTIVATOR"/>
    <property type="match status" value="1"/>
</dbReference>
<dbReference type="InterPro" id="IPR001138">
    <property type="entry name" value="Zn2Cys6_DnaBD"/>
</dbReference>
<dbReference type="InterPro" id="IPR052783">
    <property type="entry name" value="Metabolic/Drug-Res_Regulator"/>
</dbReference>
<evidence type="ECO:0000256" key="3">
    <source>
        <dbReference type="SAM" id="MobiDB-lite"/>
    </source>
</evidence>
<accession>A0A9P9K804</accession>
<gene>
    <name evidence="5" type="ORF">BKA55DRAFT_702852</name>
</gene>
<dbReference type="PROSITE" id="PS50048">
    <property type="entry name" value="ZN2_CY6_FUNGAL_2"/>
    <property type="match status" value="1"/>
</dbReference>
<dbReference type="GeneID" id="70230570"/>
<feature type="compositionally biased region" description="Polar residues" evidence="3">
    <location>
        <begin position="1"/>
        <end position="13"/>
    </location>
</feature>
<dbReference type="AlphaFoldDB" id="A0A9P9K804"/>
<dbReference type="SUPFAM" id="SSF57701">
    <property type="entry name" value="Zn2/Cys6 DNA-binding domain"/>
    <property type="match status" value="1"/>
</dbReference>
<keyword evidence="1" id="KW-0479">Metal-binding</keyword>
<reference evidence="5" key="1">
    <citation type="journal article" date="2021" name="Nat. Commun.">
        <title>Genetic determinants of endophytism in the Arabidopsis root mycobiome.</title>
        <authorList>
            <person name="Mesny F."/>
            <person name="Miyauchi S."/>
            <person name="Thiergart T."/>
            <person name="Pickel B."/>
            <person name="Atanasova L."/>
            <person name="Karlsson M."/>
            <person name="Huettel B."/>
            <person name="Barry K.W."/>
            <person name="Haridas S."/>
            <person name="Chen C."/>
            <person name="Bauer D."/>
            <person name="Andreopoulos W."/>
            <person name="Pangilinan J."/>
            <person name="LaButti K."/>
            <person name="Riley R."/>
            <person name="Lipzen A."/>
            <person name="Clum A."/>
            <person name="Drula E."/>
            <person name="Henrissat B."/>
            <person name="Kohler A."/>
            <person name="Grigoriev I.V."/>
            <person name="Martin F.M."/>
            <person name="Hacquard S."/>
        </authorList>
    </citation>
    <scope>NUCLEOTIDE SEQUENCE</scope>
    <source>
        <strain evidence="5">MPI-CAGE-AT-0023</strain>
    </source>
</reference>
<dbReference type="Proteomes" id="UP000720189">
    <property type="component" value="Unassembled WGS sequence"/>
</dbReference>
<dbReference type="CDD" id="cd12148">
    <property type="entry name" value="fungal_TF_MHR"/>
    <property type="match status" value="1"/>
</dbReference>
<evidence type="ECO:0000259" key="4">
    <source>
        <dbReference type="PROSITE" id="PS50048"/>
    </source>
</evidence>
<dbReference type="SMART" id="SM00066">
    <property type="entry name" value="GAL4"/>
    <property type="match status" value="1"/>
</dbReference>
<feature type="region of interest" description="Disordered" evidence="3">
    <location>
        <begin position="290"/>
        <end position="310"/>
    </location>
</feature>
<evidence type="ECO:0000256" key="1">
    <source>
        <dbReference type="ARBA" id="ARBA00022723"/>
    </source>
</evidence>
<dbReference type="GO" id="GO:0000981">
    <property type="term" value="F:DNA-binding transcription factor activity, RNA polymerase II-specific"/>
    <property type="evidence" value="ECO:0007669"/>
    <property type="project" value="InterPro"/>
</dbReference>
<dbReference type="OrthoDB" id="2534600at2759"/>
<keyword evidence="6" id="KW-1185">Reference proteome</keyword>
<dbReference type="GO" id="GO:0003677">
    <property type="term" value="F:DNA binding"/>
    <property type="evidence" value="ECO:0007669"/>
    <property type="project" value="InterPro"/>
</dbReference>
<comment type="caution">
    <text evidence="5">The sequence shown here is derived from an EMBL/GenBank/DDBJ whole genome shotgun (WGS) entry which is preliminary data.</text>
</comment>
<evidence type="ECO:0000313" key="5">
    <source>
        <dbReference type="EMBL" id="KAH7247556.1"/>
    </source>
</evidence>
<dbReference type="PROSITE" id="PS00463">
    <property type="entry name" value="ZN2_CY6_FUNGAL_1"/>
    <property type="match status" value="1"/>
</dbReference>
<dbReference type="PANTHER" id="PTHR47655:SF2">
    <property type="entry name" value="QUINIC ACID UTILIZATION ACTIVATOR"/>
    <property type="match status" value="1"/>
</dbReference>
<dbReference type="Pfam" id="PF00172">
    <property type="entry name" value="Zn_clus"/>
    <property type="match status" value="1"/>
</dbReference>
<protein>
    <recommendedName>
        <fullName evidence="4">Zn(2)-C6 fungal-type domain-containing protein</fullName>
    </recommendedName>
</protein>
<dbReference type="EMBL" id="JAGMUX010000010">
    <property type="protein sequence ID" value="KAH7247556.1"/>
    <property type="molecule type" value="Genomic_DNA"/>
</dbReference>
<name>A0A9P9K804_FUSRE</name>
<dbReference type="InterPro" id="IPR036864">
    <property type="entry name" value="Zn2-C6_fun-type_DNA-bd_sf"/>
</dbReference>
<keyword evidence="2" id="KW-0539">Nucleus</keyword>
<dbReference type="GO" id="GO:0006351">
    <property type="term" value="P:DNA-templated transcription"/>
    <property type="evidence" value="ECO:0007669"/>
    <property type="project" value="InterPro"/>
</dbReference>
<evidence type="ECO:0000313" key="6">
    <source>
        <dbReference type="Proteomes" id="UP000720189"/>
    </source>
</evidence>